<organism evidence="1 2">
    <name type="scientific">Crotalaria pallida</name>
    <name type="common">Smooth rattlebox</name>
    <name type="synonym">Crotalaria striata</name>
    <dbReference type="NCBI Taxonomy" id="3830"/>
    <lineage>
        <taxon>Eukaryota</taxon>
        <taxon>Viridiplantae</taxon>
        <taxon>Streptophyta</taxon>
        <taxon>Embryophyta</taxon>
        <taxon>Tracheophyta</taxon>
        <taxon>Spermatophyta</taxon>
        <taxon>Magnoliopsida</taxon>
        <taxon>eudicotyledons</taxon>
        <taxon>Gunneridae</taxon>
        <taxon>Pentapetalae</taxon>
        <taxon>rosids</taxon>
        <taxon>fabids</taxon>
        <taxon>Fabales</taxon>
        <taxon>Fabaceae</taxon>
        <taxon>Papilionoideae</taxon>
        <taxon>50 kb inversion clade</taxon>
        <taxon>genistoids sensu lato</taxon>
        <taxon>core genistoids</taxon>
        <taxon>Crotalarieae</taxon>
        <taxon>Crotalaria</taxon>
    </lineage>
</organism>
<dbReference type="AlphaFoldDB" id="A0AAN9F4B7"/>
<evidence type="ECO:0000313" key="1">
    <source>
        <dbReference type="EMBL" id="KAK7268504.1"/>
    </source>
</evidence>
<evidence type="ECO:0000313" key="2">
    <source>
        <dbReference type="Proteomes" id="UP001372338"/>
    </source>
</evidence>
<protein>
    <submittedName>
        <fullName evidence="1">Uncharacterized protein</fullName>
    </submittedName>
</protein>
<dbReference type="EMBL" id="JAYWIO010000004">
    <property type="protein sequence ID" value="KAK7268504.1"/>
    <property type="molecule type" value="Genomic_DNA"/>
</dbReference>
<gene>
    <name evidence="1" type="ORF">RIF29_21203</name>
</gene>
<keyword evidence="2" id="KW-1185">Reference proteome</keyword>
<dbReference type="Proteomes" id="UP001372338">
    <property type="component" value="Unassembled WGS sequence"/>
</dbReference>
<reference evidence="1 2" key="1">
    <citation type="submission" date="2024-01" db="EMBL/GenBank/DDBJ databases">
        <title>The genomes of 5 underutilized Papilionoideae crops provide insights into root nodulation and disease resistanc.</title>
        <authorList>
            <person name="Yuan L."/>
        </authorList>
    </citation>
    <scope>NUCLEOTIDE SEQUENCE [LARGE SCALE GENOMIC DNA]</scope>
    <source>
        <strain evidence="1">ZHUSHIDOU_FW_LH</strain>
        <tissue evidence="1">Leaf</tissue>
    </source>
</reference>
<accession>A0AAN9F4B7</accession>
<sequence length="85" mass="9389">MSFRSYCDEVAVNLHLPLLCVVMGKGVNAVAIKAFKGRLVYLGTKEVARLILTNFDQLEVKEVGEEGLLDKENMGRVEAIVDFSS</sequence>
<proteinExistence type="predicted"/>
<comment type="caution">
    <text evidence="1">The sequence shown here is derived from an EMBL/GenBank/DDBJ whole genome shotgun (WGS) entry which is preliminary data.</text>
</comment>
<name>A0AAN9F4B7_CROPI</name>